<comment type="cofactor">
    <cofactor evidence="2">
        <name>Mg(2+)</name>
        <dbReference type="ChEBI" id="CHEBI:18420"/>
    </cofactor>
</comment>
<evidence type="ECO:0000313" key="8">
    <source>
        <dbReference type="EMBL" id="BAR99810.1"/>
    </source>
</evidence>
<sequence length="217" mass="23886">MNAPDTAVADPLADFLTRVEARLQPLPAGPGFPDAGDIRGDHDLDPSMALPPDIPARPAAVLVPVVMRPEPTVLLTRRSSALPEHSGQIAFPGGKIDPDDSTPIAAALREAEEEIGLKPAHVAPLGFLDVYLSRTGYRILPVVAVVTPPFELKLNPREVAAAFEVPLAFLMAPEHHERHTRLWKGRERTYYAMPYGDHYIWGVTAGILRNLWERVYR</sequence>
<gene>
    <name evidence="8" type="ORF">BV133_2217</name>
</gene>
<keyword evidence="3" id="KW-0479">Metal-binding</keyword>
<keyword evidence="5" id="KW-0460">Magnesium</keyword>
<evidence type="ECO:0000256" key="3">
    <source>
        <dbReference type="ARBA" id="ARBA00022723"/>
    </source>
</evidence>
<comment type="cofactor">
    <cofactor evidence="1">
        <name>Mn(2+)</name>
        <dbReference type="ChEBI" id="CHEBI:29035"/>
    </cofactor>
</comment>
<dbReference type="Gene3D" id="3.90.79.10">
    <property type="entry name" value="Nucleoside Triphosphate Pyrophosphohydrolase"/>
    <property type="match status" value="1"/>
</dbReference>
<organism evidence="8">
    <name type="scientific">Blastochloris viridis</name>
    <name type="common">Rhodopseudomonas viridis</name>
    <dbReference type="NCBI Taxonomy" id="1079"/>
    <lineage>
        <taxon>Bacteria</taxon>
        <taxon>Pseudomonadati</taxon>
        <taxon>Pseudomonadota</taxon>
        <taxon>Alphaproteobacteria</taxon>
        <taxon>Hyphomicrobiales</taxon>
        <taxon>Blastochloridaceae</taxon>
        <taxon>Blastochloris</taxon>
    </lineage>
</organism>
<dbReference type="PANTHER" id="PTHR12992">
    <property type="entry name" value="NUDIX HYDROLASE"/>
    <property type="match status" value="1"/>
</dbReference>
<dbReference type="InterPro" id="IPR045121">
    <property type="entry name" value="CoAse"/>
</dbReference>
<dbReference type="NCBIfam" id="NF007980">
    <property type="entry name" value="PRK10707.1"/>
    <property type="match status" value="1"/>
</dbReference>
<name>A0A182D2V6_BLAVI</name>
<dbReference type="CDD" id="cd03426">
    <property type="entry name" value="NUDIX_CoAse_Nudt7"/>
    <property type="match status" value="1"/>
</dbReference>
<proteinExistence type="predicted"/>
<dbReference type="PANTHER" id="PTHR12992:SF11">
    <property type="entry name" value="MITOCHONDRIAL COENZYME A DIPHOSPHATASE NUDT8"/>
    <property type="match status" value="1"/>
</dbReference>
<evidence type="ECO:0000256" key="2">
    <source>
        <dbReference type="ARBA" id="ARBA00001946"/>
    </source>
</evidence>
<dbReference type="InterPro" id="IPR015797">
    <property type="entry name" value="NUDIX_hydrolase-like_dom_sf"/>
</dbReference>
<dbReference type="RefSeq" id="WP_055037889.1">
    <property type="nucleotide sequence ID" value="NZ_AP014854.2"/>
</dbReference>
<evidence type="ECO:0000256" key="1">
    <source>
        <dbReference type="ARBA" id="ARBA00001936"/>
    </source>
</evidence>
<keyword evidence="4 8" id="KW-0378">Hydrolase</keyword>
<dbReference type="KEGG" id="bvr:BVIR_2493"/>
<accession>A0A182D2V6</accession>
<dbReference type="Pfam" id="PF00293">
    <property type="entry name" value="NUDIX"/>
    <property type="match status" value="1"/>
</dbReference>
<evidence type="ECO:0000256" key="6">
    <source>
        <dbReference type="ARBA" id="ARBA00023211"/>
    </source>
</evidence>
<dbReference type="PROSITE" id="PS51462">
    <property type="entry name" value="NUDIX"/>
    <property type="match status" value="1"/>
</dbReference>
<evidence type="ECO:0000259" key="7">
    <source>
        <dbReference type="PROSITE" id="PS51462"/>
    </source>
</evidence>
<reference evidence="8" key="1">
    <citation type="journal article" date="2015" name="Genome Announc.">
        <title>Complete Genome Sequence of the Bacteriochlorophyll b-Producing Photosynthetic Bacterium Blastochloris viridis.</title>
        <authorList>
            <person name="Tsukatani Y."/>
            <person name="Hirose Y."/>
            <person name="Harada J."/>
            <person name="Misawa N."/>
            <person name="Mori K."/>
            <person name="Inoue K."/>
            <person name="Tamiaki H."/>
        </authorList>
    </citation>
    <scope>NUCLEOTIDE SEQUENCE [LARGE SCALE GENOMIC DNA]</scope>
    <source>
        <strain evidence="8">DSM 133</strain>
    </source>
</reference>
<dbReference type="OrthoDB" id="9802805at2"/>
<evidence type="ECO:0000256" key="5">
    <source>
        <dbReference type="ARBA" id="ARBA00022842"/>
    </source>
</evidence>
<evidence type="ECO:0000256" key="4">
    <source>
        <dbReference type="ARBA" id="ARBA00022801"/>
    </source>
</evidence>
<dbReference type="EMBL" id="AP014854">
    <property type="protein sequence ID" value="BAR99810.1"/>
    <property type="molecule type" value="Genomic_DNA"/>
</dbReference>
<dbReference type="GO" id="GO:0010945">
    <property type="term" value="F:coenzyme A diphosphatase activity"/>
    <property type="evidence" value="ECO:0007669"/>
    <property type="project" value="InterPro"/>
</dbReference>
<protein>
    <submittedName>
        <fullName evidence="8">Hypothetical nudix hydrolase YeaB</fullName>
    </submittedName>
</protein>
<dbReference type="AlphaFoldDB" id="A0A182D2V6"/>
<keyword evidence="6" id="KW-0464">Manganese</keyword>
<feature type="domain" description="Nudix hydrolase" evidence="7">
    <location>
        <begin position="56"/>
        <end position="187"/>
    </location>
</feature>
<dbReference type="PATRIC" id="fig|1079.6.peg.2606"/>
<dbReference type="SUPFAM" id="SSF55811">
    <property type="entry name" value="Nudix"/>
    <property type="match status" value="1"/>
</dbReference>
<dbReference type="GO" id="GO:0046872">
    <property type="term" value="F:metal ion binding"/>
    <property type="evidence" value="ECO:0007669"/>
    <property type="project" value="UniProtKB-KW"/>
</dbReference>
<dbReference type="InterPro" id="IPR000086">
    <property type="entry name" value="NUDIX_hydrolase_dom"/>
</dbReference>